<evidence type="ECO:0000313" key="2">
    <source>
        <dbReference type="EMBL" id="QHT05262.1"/>
    </source>
</evidence>
<dbReference type="AlphaFoldDB" id="A0A6C0CMC7"/>
<feature type="transmembrane region" description="Helical" evidence="1">
    <location>
        <begin position="41"/>
        <end position="69"/>
    </location>
</feature>
<keyword evidence="1" id="KW-0812">Transmembrane</keyword>
<name>A0A6C0CMC7_9ZZZZ</name>
<keyword evidence="1" id="KW-0472">Membrane</keyword>
<dbReference type="EMBL" id="MN739451">
    <property type="protein sequence ID" value="QHT05262.1"/>
    <property type="molecule type" value="Genomic_DNA"/>
</dbReference>
<sequence length="224" mass="25860">MAKSIEFIKLMRQGLPIVLILCYLLFSDRFVYVSKTYLGKMIAVFIICLYSLQDVTHGLLICLLIILFYHEQVEGFLSKSTQEYANHIPKASQKFSSTSTFENHLEKDFTSVNFAYPTKVKPIKKENETLFRKEKCLNSKVVHKNQNMKNQMITHVYPELQFSGDQCNPCDPTCHFTIEKRQETEKSLEPMNSHTSVLEDIAGMFGMTKSEPFVVKNIITSEYS</sequence>
<accession>A0A6C0CMC7</accession>
<evidence type="ECO:0000256" key="1">
    <source>
        <dbReference type="SAM" id="Phobius"/>
    </source>
</evidence>
<proteinExistence type="predicted"/>
<keyword evidence="1" id="KW-1133">Transmembrane helix</keyword>
<feature type="transmembrane region" description="Helical" evidence="1">
    <location>
        <begin position="7"/>
        <end position="26"/>
    </location>
</feature>
<reference evidence="2" key="1">
    <citation type="journal article" date="2020" name="Nature">
        <title>Giant virus diversity and host interactions through global metagenomics.</title>
        <authorList>
            <person name="Schulz F."/>
            <person name="Roux S."/>
            <person name="Paez-Espino D."/>
            <person name="Jungbluth S."/>
            <person name="Walsh D.A."/>
            <person name="Denef V.J."/>
            <person name="McMahon K.D."/>
            <person name="Konstantinidis K.T."/>
            <person name="Eloe-Fadrosh E.A."/>
            <person name="Kyrpides N.C."/>
            <person name="Woyke T."/>
        </authorList>
    </citation>
    <scope>NUCLEOTIDE SEQUENCE</scope>
    <source>
        <strain evidence="2">GVMAG-M-3300021375-17</strain>
    </source>
</reference>
<organism evidence="2">
    <name type="scientific">viral metagenome</name>
    <dbReference type="NCBI Taxonomy" id="1070528"/>
    <lineage>
        <taxon>unclassified sequences</taxon>
        <taxon>metagenomes</taxon>
        <taxon>organismal metagenomes</taxon>
    </lineage>
</organism>
<protein>
    <submittedName>
        <fullName evidence="2">Uncharacterized protein</fullName>
    </submittedName>
</protein>